<keyword evidence="2" id="KW-1185">Reference proteome</keyword>
<dbReference type="AlphaFoldDB" id="W2TXI9"/>
<evidence type="ECO:0000313" key="2">
    <source>
        <dbReference type="Proteomes" id="UP000053676"/>
    </source>
</evidence>
<proteinExistence type="predicted"/>
<name>W2TXI9_NECAM</name>
<evidence type="ECO:0000313" key="1">
    <source>
        <dbReference type="EMBL" id="ETN86583.1"/>
    </source>
</evidence>
<dbReference type="EMBL" id="KI657524">
    <property type="protein sequence ID" value="ETN86583.1"/>
    <property type="molecule type" value="Genomic_DNA"/>
</dbReference>
<dbReference type="Proteomes" id="UP000053676">
    <property type="component" value="Unassembled WGS sequence"/>
</dbReference>
<sequence>MEPICKATRIEPTKSAHWRTPRINQFISAVLRHGRARARALIANVPLKKRYRHTVCTKSFVHRVITRAKLADQ</sequence>
<gene>
    <name evidence="1" type="ORF">NECAME_05887</name>
</gene>
<reference evidence="2" key="1">
    <citation type="journal article" date="2014" name="Nat. Genet.">
        <title>Genome of the human hookworm Necator americanus.</title>
        <authorList>
            <person name="Tang Y.T."/>
            <person name="Gao X."/>
            <person name="Rosa B.A."/>
            <person name="Abubucker S."/>
            <person name="Hallsworth-Pepin K."/>
            <person name="Martin J."/>
            <person name="Tyagi R."/>
            <person name="Heizer E."/>
            <person name="Zhang X."/>
            <person name="Bhonagiri-Palsikar V."/>
            <person name="Minx P."/>
            <person name="Warren W.C."/>
            <person name="Wang Q."/>
            <person name="Zhan B."/>
            <person name="Hotez P.J."/>
            <person name="Sternberg P.W."/>
            <person name="Dougall A."/>
            <person name="Gaze S.T."/>
            <person name="Mulvenna J."/>
            <person name="Sotillo J."/>
            <person name="Ranganathan S."/>
            <person name="Rabelo E.M."/>
            <person name="Wilson R.K."/>
            <person name="Felgner P.L."/>
            <person name="Bethony J."/>
            <person name="Hawdon J.M."/>
            <person name="Gasser R.B."/>
            <person name="Loukas A."/>
            <person name="Mitreva M."/>
        </authorList>
    </citation>
    <scope>NUCLEOTIDE SEQUENCE [LARGE SCALE GENOMIC DNA]</scope>
</reference>
<organism evidence="1 2">
    <name type="scientific">Necator americanus</name>
    <name type="common">Human hookworm</name>
    <dbReference type="NCBI Taxonomy" id="51031"/>
    <lineage>
        <taxon>Eukaryota</taxon>
        <taxon>Metazoa</taxon>
        <taxon>Ecdysozoa</taxon>
        <taxon>Nematoda</taxon>
        <taxon>Chromadorea</taxon>
        <taxon>Rhabditida</taxon>
        <taxon>Rhabditina</taxon>
        <taxon>Rhabditomorpha</taxon>
        <taxon>Strongyloidea</taxon>
        <taxon>Ancylostomatidae</taxon>
        <taxon>Bunostominae</taxon>
        <taxon>Necator</taxon>
    </lineage>
</organism>
<protein>
    <submittedName>
        <fullName evidence="1">Uncharacterized protein</fullName>
    </submittedName>
</protein>
<dbReference type="KEGG" id="nai:NECAME_05887"/>
<accession>W2TXI9</accession>